<feature type="region of interest" description="Disordered" evidence="1">
    <location>
        <begin position="224"/>
        <end position="246"/>
    </location>
</feature>
<feature type="compositionally biased region" description="Basic and acidic residues" evidence="1">
    <location>
        <begin position="224"/>
        <end position="241"/>
    </location>
</feature>
<feature type="compositionally biased region" description="Basic and acidic residues" evidence="1">
    <location>
        <begin position="181"/>
        <end position="201"/>
    </location>
</feature>
<dbReference type="Proteomes" id="UP000738402">
    <property type="component" value="Unassembled WGS sequence"/>
</dbReference>
<gene>
    <name evidence="2" type="ORF">KL933_000653</name>
</gene>
<sequence length="384" mass="42895">MNAPQAQVFSARELQENGHAPRQIISCHAERKQSIRGGGAGQTQAADEPADERRKHHCSDRHLELPVHHLDDACEWQAVVPGKSPDLPREGRQDGGAHEPLADGHERHERDGPPASERVVDDLGHREARVGREHGLDVLAHTGRQTDDDEPAHDAAHADRAHDPDRHSVRGVSGLLGHVDAGVERTDGPDGRHEGETELPPDRPIRVVLHGAEDELAVVEARVDRRSDRERNQKQHDDARVAHHRRGLQPRDVLRAKAGAQGLCEDACSKNAVCFSCGYLEISIFRKVHCCQDFLCISVPDTHEPGAEGKRVRQANQVRERDLDAFWRIVVRPEVEPAARGDGRRQLAHRHSKQEDEHRRDQPGPQKTAGSCGEPRARDRRDRR</sequence>
<feature type="compositionally biased region" description="Basic and acidic residues" evidence="1">
    <location>
        <begin position="375"/>
        <end position="384"/>
    </location>
</feature>
<name>A0AAN6DA00_9ASCO</name>
<reference evidence="2" key="1">
    <citation type="journal article" date="2021" name="G3 (Bethesda)">
        <title>Genomic diversity, chromosomal rearrangements, and interspecies hybridization in the ogataea polymorpha species complex.</title>
        <authorList>
            <person name="Hanson S.J."/>
            <person name="Cinneide E.O."/>
            <person name="Salzberg L.I."/>
            <person name="Wolfe K.H."/>
            <person name="McGowan J."/>
            <person name="Fitzpatrick D.A."/>
            <person name="Matlin K."/>
        </authorList>
    </citation>
    <scope>NUCLEOTIDE SEQUENCE</scope>
    <source>
        <strain evidence="2">83-405-1</strain>
    </source>
</reference>
<feature type="compositionally biased region" description="Basic and acidic residues" evidence="1">
    <location>
        <begin position="86"/>
        <end position="119"/>
    </location>
</feature>
<feature type="region of interest" description="Disordered" evidence="1">
    <location>
        <begin position="180"/>
        <end position="201"/>
    </location>
</feature>
<feature type="region of interest" description="Disordered" evidence="1">
    <location>
        <begin position="143"/>
        <end position="167"/>
    </location>
</feature>
<evidence type="ECO:0000313" key="2">
    <source>
        <dbReference type="EMBL" id="KAG7730858.1"/>
    </source>
</evidence>
<evidence type="ECO:0000313" key="3">
    <source>
        <dbReference type="Proteomes" id="UP000738402"/>
    </source>
</evidence>
<feature type="region of interest" description="Disordered" evidence="1">
    <location>
        <begin position="81"/>
        <end position="119"/>
    </location>
</feature>
<feature type="region of interest" description="Disordered" evidence="1">
    <location>
        <begin position="1"/>
        <end position="59"/>
    </location>
</feature>
<feature type="compositionally biased region" description="Basic and acidic residues" evidence="1">
    <location>
        <begin position="152"/>
        <end position="167"/>
    </location>
</feature>
<organism evidence="2 3">
    <name type="scientific">Ogataea haglerorum</name>
    <dbReference type="NCBI Taxonomy" id="1937702"/>
    <lineage>
        <taxon>Eukaryota</taxon>
        <taxon>Fungi</taxon>
        <taxon>Dikarya</taxon>
        <taxon>Ascomycota</taxon>
        <taxon>Saccharomycotina</taxon>
        <taxon>Pichiomycetes</taxon>
        <taxon>Pichiales</taxon>
        <taxon>Pichiaceae</taxon>
        <taxon>Ogataea</taxon>
    </lineage>
</organism>
<feature type="region of interest" description="Disordered" evidence="1">
    <location>
        <begin position="338"/>
        <end position="384"/>
    </location>
</feature>
<evidence type="ECO:0000256" key="1">
    <source>
        <dbReference type="SAM" id="MobiDB-lite"/>
    </source>
</evidence>
<proteinExistence type="predicted"/>
<protein>
    <submittedName>
        <fullName evidence="2">Uncharacterized protein</fullName>
    </submittedName>
</protein>
<feature type="compositionally biased region" description="Basic and acidic residues" evidence="1">
    <location>
        <begin position="353"/>
        <end position="362"/>
    </location>
</feature>
<comment type="caution">
    <text evidence="2">The sequence shown here is derived from an EMBL/GenBank/DDBJ whole genome shotgun (WGS) entry which is preliminary data.</text>
</comment>
<accession>A0AAN6DA00</accession>
<dbReference type="AlphaFoldDB" id="A0AAN6DA00"/>
<dbReference type="EMBL" id="JAHLUH010000001">
    <property type="protein sequence ID" value="KAG7730858.1"/>
    <property type="molecule type" value="Genomic_DNA"/>
</dbReference>